<sequence>MLKQIPLHGIDRMICLNPEKEDSNALAMIYEFQTASFKRFPEFRIRLGSEIYANRQNGFSLHLFALKDRVLKTAGNLGFRVVPLFFSQSSTLDFLPAS</sequence>
<organism evidence="1 2">
    <name type="scientific">Algoriphagus aestuariicola</name>
    <dbReference type="NCBI Taxonomy" id="1852016"/>
    <lineage>
        <taxon>Bacteria</taxon>
        <taxon>Pseudomonadati</taxon>
        <taxon>Bacteroidota</taxon>
        <taxon>Cytophagia</taxon>
        <taxon>Cytophagales</taxon>
        <taxon>Cyclobacteriaceae</taxon>
        <taxon>Algoriphagus</taxon>
    </lineage>
</organism>
<accession>A0ABS3BR05</accession>
<name>A0ABS3BR05_9BACT</name>
<evidence type="ECO:0000313" key="2">
    <source>
        <dbReference type="Proteomes" id="UP000664698"/>
    </source>
</evidence>
<reference evidence="1 2" key="1">
    <citation type="submission" date="2021-03" db="EMBL/GenBank/DDBJ databases">
        <title>novel species isolated from a fishpond in China.</title>
        <authorList>
            <person name="Lu H."/>
            <person name="Cai Z."/>
        </authorList>
    </citation>
    <scope>NUCLEOTIDE SEQUENCE [LARGE SCALE GENOMIC DNA]</scope>
    <source>
        <strain evidence="1 2">JCM 31546</strain>
    </source>
</reference>
<dbReference type="RefSeq" id="WP_206568075.1">
    <property type="nucleotide sequence ID" value="NZ_JAFKCW010000001.1"/>
</dbReference>
<comment type="caution">
    <text evidence="1">The sequence shown here is derived from an EMBL/GenBank/DDBJ whole genome shotgun (WGS) entry which is preliminary data.</text>
</comment>
<dbReference type="Proteomes" id="UP000664698">
    <property type="component" value="Unassembled WGS sequence"/>
</dbReference>
<protein>
    <submittedName>
        <fullName evidence="1">Uncharacterized protein</fullName>
    </submittedName>
</protein>
<keyword evidence="2" id="KW-1185">Reference proteome</keyword>
<evidence type="ECO:0000313" key="1">
    <source>
        <dbReference type="EMBL" id="MBN7800114.1"/>
    </source>
</evidence>
<dbReference type="EMBL" id="JAFKCW010000001">
    <property type="protein sequence ID" value="MBN7800114.1"/>
    <property type="molecule type" value="Genomic_DNA"/>
</dbReference>
<gene>
    <name evidence="1" type="ORF">J0A67_04535</name>
</gene>
<proteinExistence type="predicted"/>